<sequence length="166" mass="18838">MLIAETARLYVRYFTLDDAPFILQLLNSPTWLTFIGDRKVRSLDDARNYLVNGPIASYDRYGFGLYLVALKEGNKSIGMSGLIKRDGLDDVDVGFALHPDYEGQGYAYEATAAVMDYGRHTLQLPRIVAITTEENKHSIALLQKIGLHHEKMILLPGNEREYMYFS</sequence>
<keyword evidence="3" id="KW-1185">Reference proteome</keyword>
<proteinExistence type="predicted"/>
<gene>
    <name evidence="2" type="ORF">GO493_14180</name>
</gene>
<dbReference type="EMBL" id="WRXN01000005">
    <property type="protein sequence ID" value="MVT09415.1"/>
    <property type="molecule type" value="Genomic_DNA"/>
</dbReference>
<reference evidence="2 3" key="1">
    <citation type="submission" date="2019-12" db="EMBL/GenBank/DDBJ databases">
        <title>Chitinophaga sp. strain ysch24 (GDMCC 1.1355), whole genome shotgun sequence.</title>
        <authorList>
            <person name="Zhang X."/>
        </authorList>
    </citation>
    <scope>NUCLEOTIDE SEQUENCE [LARGE SCALE GENOMIC DNA]</scope>
    <source>
        <strain evidence="3">ysch24</strain>
    </source>
</reference>
<evidence type="ECO:0000259" key="1">
    <source>
        <dbReference type="PROSITE" id="PS51186"/>
    </source>
</evidence>
<comment type="caution">
    <text evidence="2">The sequence shown here is derived from an EMBL/GenBank/DDBJ whole genome shotgun (WGS) entry which is preliminary data.</text>
</comment>
<feature type="domain" description="N-acetyltransferase" evidence="1">
    <location>
        <begin position="9"/>
        <end position="166"/>
    </location>
</feature>
<dbReference type="RefSeq" id="WP_157306861.1">
    <property type="nucleotide sequence ID" value="NZ_WRXN01000005.1"/>
</dbReference>
<dbReference type="PANTHER" id="PTHR43792:SF1">
    <property type="entry name" value="N-ACETYLTRANSFERASE DOMAIN-CONTAINING PROTEIN"/>
    <property type="match status" value="1"/>
</dbReference>
<keyword evidence="2" id="KW-0808">Transferase</keyword>
<name>A0A7K1U630_9BACT</name>
<dbReference type="PANTHER" id="PTHR43792">
    <property type="entry name" value="GNAT FAMILY, PUTATIVE (AFU_ORTHOLOGUE AFUA_3G00765)-RELATED-RELATED"/>
    <property type="match status" value="1"/>
</dbReference>
<dbReference type="SUPFAM" id="SSF55729">
    <property type="entry name" value="Acyl-CoA N-acyltransferases (Nat)"/>
    <property type="match status" value="1"/>
</dbReference>
<dbReference type="PROSITE" id="PS51186">
    <property type="entry name" value="GNAT"/>
    <property type="match status" value="1"/>
</dbReference>
<dbReference type="InterPro" id="IPR016181">
    <property type="entry name" value="Acyl_CoA_acyltransferase"/>
</dbReference>
<protein>
    <submittedName>
        <fullName evidence="2">GNAT family N-acetyltransferase</fullName>
    </submittedName>
</protein>
<dbReference type="AlphaFoldDB" id="A0A7K1U630"/>
<dbReference type="Pfam" id="PF13302">
    <property type="entry name" value="Acetyltransf_3"/>
    <property type="match status" value="1"/>
</dbReference>
<dbReference type="Proteomes" id="UP000461730">
    <property type="component" value="Unassembled WGS sequence"/>
</dbReference>
<dbReference type="Gene3D" id="3.40.630.30">
    <property type="match status" value="1"/>
</dbReference>
<evidence type="ECO:0000313" key="3">
    <source>
        <dbReference type="Proteomes" id="UP000461730"/>
    </source>
</evidence>
<evidence type="ECO:0000313" key="2">
    <source>
        <dbReference type="EMBL" id="MVT09415.1"/>
    </source>
</evidence>
<accession>A0A7K1U630</accession>
<dbReference type="GO" id="GO:0016747">
    <property type="term" value="F:acyltransferase activity, transferring groups other than amino-acyl groups"/>
    <property type="evidence" value="ECO:0007669"/>
    <property type="project" value="InterPro"/>
</dbReference>
<dbReference type="InterPro" id="IPR051531">
    <property type="entry name" value="N-acetyltransferase"/>
</dbReference>
<dbReference type="InterPro" id="IPR000182">
    <property type="entry name" value="GNAT_dom"/>
</dbReference>
<organism evidence="2 3">
    <name type="scientific">Chitinophaga tropicalis</name>
    <dbReference type="NCBI Taxonomy" id="2683588"/>
    <lineage>
        <taxon>Bacteria</taxon>
        <taxon>Pseudomonadati</taxon>
        <taxon>Bacteroidota</taxon>
        <taxon>Chitinophagia</taxon>
        <taxon>Chitinophagales</taxon>
        <taxon>Chitinophagaceae</taxon>
        <taxon>Chitinophaga</taxon>
    </lineage>
</organism>